<evidence type="ECO:0000313" key="3">
    <source>
        <dbReference type="EMBL" id="KAF2134965.1"/>
    </source>
</evidence>
<keyword evidence="4" id="KW-1185">Reference proteome</keyword>
<organism evidence="3 4">
    <name type="scientific">Dothidotthia symphoricarpi CBS 119687</name>
    <dbReference type="NCBI Taxonomy" id="1392245"/>
    <lineage>
        <taxon>Eukaryota</taxon>
        <taxon>Fungi</taxon>
        <taxon>Dikarya</taxon>
        <taxon>Ascomycota</taxon>
        <taxon>Pezizomycotina</taxon>
        <taxon>Dothideomycetes</taxon>
        <taxon>Pleosporomycetidae</taxon>
        <taxon>Pleosporales</taxon>
        <taxon>Dothidotthiaceae</taxon>
        <taxon>Dothidotthia</taxon>
    </lineage>
</organism>
<proteinExistence type="predicted"/>
<gene>
    <name evidence="3" type="ORF">P153DRAFT_362675</name>
</gene>
<feature type="transmembrane region" description="Helical" evidence="2">
    <location>
        <begin position="529"/>
        <end position="550"/>
    </location>
</feature>
<dbReference type="Gene3D" id="1.20.58.340">
    <property type="entry name" value="Magnesium transport protein CorA, transmembrane region"/>
    <property type="match status" value="1"/>
</dbReference>
<accession>A0A6A6AVH7</accession>
<keyword evidence="2" id="KW-1133">Transmembrane helix</keyword>
<sequence>MDWADDNACLSRSTQDLRRVFKYEQRPTIVIRIVESSNYEAQIWILETDDDWTQWLDTYFSYTGRGLVLVLANRAGGSTLCRTDRAPIGIADWLRETQGDLAHTNGFRRAETFAPLGEKHNTLRATREASLSKQPARGIRHLPFSLPTFERICERFQIHQSFIRAMTRSDVPLFSCEEVEMKRPAMVYNCRTPNAWESDLALSATYYPERGLTFAILYGVSSTIERTLLERFHSIGGEAAHPLLMPGIFAELELKRHTKIVETHINNVETMILELDVRSSDGQAHRSADMESRNRAKRTAWLDLTYLRNSLTTWSGQLLKMTEHDDQLDQQYFPPKCSECTSVALSRHSTWPQKYFQFEARMAAILNPGCTNVAEDSCNVKPEKDESDSSPSGKVGANPDPTHGSQRLQRSDNYRDSLPCAQDDCVYLEQMRTVGEKIRIRLAAIRDEYDEKIRDCTMRVDGMAMATQWSHSETAVEIALATSQDSKVMRSISLVTMVFLPGTFFATVFSMTFFDWFGDDGETQISSYVWVYVVVTVFFTTITIGLWYFFVIFRRTNRVVNDEEMIVMGRWQRISFIPMCCRMRDRLVLRCSK</sequence>
<dbReference type="OrthoDB" id="2830640at2759"/>
<protein>
    <recommendedName>
        <fullName evidence="5">Cora-domain-containing protein</fullName>
    </recommendedName>
</protein>
<keyword evidence="2" id="KW-0812">Transmembrane</keyword>
<dbReference type="Proteomes" id="UP000799771">
    <property type="component" value="Unassembled WGS sequence"/>
</dbReference>
<evidence type="ECO:0008006" key="5">
    <source>
        <dbReference type="Google" id="ProtNLM"/>
    </source>
</evidence>
<evidence type="ECO:0000256" key="2">
    <source>
        <dbReference type="SAM" id="Phobius"/>
    </source>
</evidence>
<evidence type="ECO:0000313" key="4">
    <source>
        <dbReference type="Proteomes" id="UP000799771"/>
    </source>
</evidence>
<dbReference type="GeneID" id="54407620"/>
<dbReference type="RefSeq" id="XP_033529352.1">
    <property type="nucleotide sequence ID" value="XM_033667188.1"/>
</dbReference>
<dbReference type="EMBL" id="ML977497">
    <property type="protein sequence ID" value="KAF2134965.1"/>
    <property type="molecule type" value="Genomic_DNA"/>
</dbReference>
<keyword evidence="2" id="KW-0472">Membrane</keyword>
<name>A0A6A6AVH7_9PLEO</name>
<reference evidence="3" key="1">
    <citation type="journal article" date="2020" name="Stud. Mycol.">
        <title>101 Dothideomycetes genomes: a test case for predicting lifestyles and emergence of pathogens.</title>
        <authorList>
            <person name="Haridas S."/>
            <person name="Albert R."/>
            <person name="Binder M."/>
            <person name="Bloem J."/>
            <person name="Labutti K."/>
            <person name="Salamov A."/>
            <person name="Andreopoulos B."/>
            <person name="Baker S."/>
            <person name="Barry K."/>
            <person name="Bills G."/>
            <person name="Bluhm B."/>
            <person name="Cannon C."/>
            <person name="Castanera R."/>
            <person name="Culley D."/>
            <person name="Daum C."/>
            <person name="Ezra D."/>
            <person name="Gonzalez J."/>
            <person name="Henrissat B."/>
            <person name="Kuo A."/>
            <person name="Liang C."/>
            <person name="Lipzen A."/>
            <person name="Lutzoni F."/>
            <person name="Magnuson J."/>
            <person name="Mondo S."/>
            <person name="Nolan M."/>
            <person name="Ohm R."/>
            <person name="Pangilinan J."/>
            <person name="Park H.-J."/>
            <person name="Ramirez L."/>
            <person name="Alfaro M."/>
            <person name="Sun H."/>
            <person name="Tritt A."/>
            <person name="Yoshinaga Y."/>
            <person name="Zwiers L.-H."/>
            <person name="Turgeon B."/>
            <person name="Goodwin S."/>
            <person name="Spatafora J."/>
            <person name="Crous P."/>
            <person name="Grigoriev I."/>
        </authorList>
    </citation>
    <scope>NUCLEOTIDE SEQUENCE</scope>
    <source>
        <strain evidence="3">CBS 119687</strain>
    </source>
</reference>
<feature type="region of interest" description="Disordered" evidence="1">
    <location>
        <begin position="377"/>
        <end position="415"/>
    </location>
</feature>
<feature type="transmembrane region" description="Helical" evidence="2">
    <location>
        <begin position="494"/>
        <end position="517"/>
    </location>
</feature>
<dbReference type="AlphaFoldDB" id="A0A6A6AVH7"/>
<evidence type="ECO:0000256" key="1">
    <source>
        <dbReference type="SAM" id="MobiDB-lite"/>
    </source>
</evidence>